<organism evidence="1 2">
    <name type="scientific">Saccharothrix ecbatanensis</name>
    <dbReference type="NCBI Taxonomy" id="1105145"/>
    <lineage>
        <taxon>Bacteria</taxon>
        <taxon>Bacillati</taxon>
        <taxon>Actinomycetota</taxon>
        <taxon>Actinomycetes</taxon>
        <taxon>Pseudonocardiales</taxon>
        <taxon>Pseudonocardiaceae</taxon>
        <taxon>Saccharothrix</taxon>
    </lineage>
</organism>
<name>A0A7W9M0J1_9PSEU</name>
<protein>
    <submittedName>
        <fullName evidence="1">Uncharacterized protein</fullName>
    </submittedName>
</protein>
<reference evidence="1 2" key="1">
    <citation type="submission" date="2020-08" db="EMBL/GenBank/DDBJ databases">
        <title>Sequencing the genomes of 1000 actinobacteria strains.</title>
        <authorList>
            <person name="Klenk H.-P."/>
        </authorList>
    </citation>
    <scope>NUCLEOTIDE SEQUENCE [LARGE SCALE GENOMIC DNA]</scope>
    <source>
        <strain evidence="1 2">DSM 45486</strain>
    </source>
</reference>
<evidence type="ECO:0000313" key="1">
    <source>
        <dbReference type="EMBL" id="MBB5803005.1"/>
    </source>
</evidence>
<keyword evidence="2" id="KW-1185">Reference proteome</keyword>
<dbReference type="RefSeq" id="WP_184920085.1">
    <property type="nucleotide sequence ID" value="NZ_JACHMO010000001.1"/>
</dbReference>
<proteinExistence type="predicted"/>
<comment type="caution">
    <text evidence="1">The sequence shown here is derived from an EMBL/GenBank/DDBJ whole genome shotgun (WGS) entry which is preliminary data.</text>
</comment>
<accession>A0A7W9M0J1</accession>
<sequence length="66" mass="7067">MTPAECLDLLPEPTLGDVDVAHSGDLFRVDLRRALRAIAELDHVTESALVRAAVTAVLGEVPESDE</sequence>
<dbReference type="Proteomes" id="UP000552097">
    <property type="component" value="Unassembled WGS sequence"/>
</dbReference>
<dbReference type="AlphaFoldDB" id="A0A7W9M0J1"/>
<dbReference type="EMBL" id="JACHMO010000001">
    <property type="protein sequence ID" value="MBB5803005.1"/>
    <property type="molecule type" value="Genomic_DNA"/>
</dbReference>
<gene>
    <name evidence="1" type="ORF">F4560_002773</name>
</gene>
<evidence type="ECO:0000313" key="2">
    <source>
        <dbReference type="Proteomes" id="UP000552097"/>
    </source>
</evidence>